<reference evidence="1" key="1">
    <citation type="journal article" date="2019" name="Sci. Rep.">
        <title>Draft genome of Tanacetum cinerariifolium, the natural source of mosquito coil.</title>
        <authorList>
            <person name="Yamashiro T."/>
            <person name="Shiraishi A."/>
            <person name="Satake H."/>
            <person name="Nakayama K."/>
        </authorList>
    </citation>
    <scope>NUCLEOTIDE SEQUENCE</scope>
</reference>
<proteinExistence type="predicted"/>
<evidence type="ECO:0000313" key="1">
    <source>
        <dbReference type="EMBL" id="GFD56655.1"/>
    </source>
</evidence>
<comment type="caution">
    <text evidence="1">The sequence shown here is derived from an EMBL/GenBank/DDBJ whole genome shotgun (WGS) entry which is preliminary data.</text>
</comment>
<name>A0A699X9W6_TANCI</name>
<protein>
    <submittedName>
        <fullName evidence="1">Uncharacterized protein</fullName>
    </submittedName>
</protein>
<organism evidence="1">
    <name type="scientific">Tanacetum cinerariifolium</name>
    <name type="common">Dalmatian daisy</name>
    <name type="synonym">Chrysanthemum cinerariifolium</name>
    <dbReference type="NCBI Taxonomy" id="118510"/>
    <lineage>
        <taxon>Eukaryota</taxon>
        <taxon>Viridiplantae</taxon>
        <taxon>Streptophyta</taxon>
        <taxon>Embryophyta</taxon>
        <taxon>Tracheophyta</taxon>
        <taxon>Spermatophyta</taxon>
        <taxon>Magnoliopsida</taxon>
        <taxon>eudicotyledons</taxon>
        <taxon>Gunneridae</taxon>
        <taxon>Pentapetalae</taxon>
        <taxon>asterids</taxon>
        <taxon>campanulids</taxon>
        <taxon>Asterales</taxon>
        <taxon>Asteraceae</taxon>
        <taxon>Asteroideae</taxon>
        <taxon>Anthemideae</taxon>
        <taxon>Anthemidinae</taxon>
        <taxon>Tanacetum</taxon>
    </lineage>
</organism>
<sequence>KAPGQKGVGAGLVFIDPSETEYTYAIWITFLSTNNEAEYETAGWIENSTKDESTGVRRKSRFKAGSMSDEWQIRSK</sequence>
<feature type="non-terminal residue" evidence="1">
    <location>
        <position position="1"/>
    </location>
</feature>
<dbReference type="AlphaFoldDB" id="A0A699X9W6"/>
<accession>A0A699X9W6</accession>
<dbReference type="EMBL" id="BKCJ011831940">
    <property type="protein sequence ID" value="GFD56655.1"/>
    <property type="molecule type" value="Genomic_DNA"/>
</dbReference>
<gene>
    <name evidence="1" type="ORF">Tci_928624</name>
</gene>